<keyword evidence="7" id="KW-0406">Ion transport</keyword>
<feature type="transmembrane region" description="Helical" evidence="9">
    <location>
        <begin position="135"/>
        <end position="152"/>
    </location>
</feature>
<sequence length="293" mass="32195">MIAEVIGGLFSGSLALLADAGHMLTDAAAIAMALIAMWIAQRPASIERTFGYHRAEILAALANTFALWLIAGWILYEAFQRAFGREEVGDIHGMTVLLVGIGGLLVSLAAAWILHRSSEHSLNVEGAMQHVIADLLGSVAVVISAVLILTLGGTVENIWLVDPILSVIIALLIVWNTRHLIVRITNVLLEGAPEHIDLYELCYEIEEVEGVTLIHDVHVWTIYKGNEAFATHVLMDPSYHEDAQSSLEEIKRIVHRHGIGHVTIQLERSVAECIEFHHVGHLEFKSRAARRLG</sequence>
<keyword evidence="5" id="KW-0864">Zinc transport</keyword>
<evidence type="ECO:0000256" key="7">
    <source>
        <dbReference type="ARBA" id="ARBA00023065"/>
    </source>
</evidence>
<evidence type="ECO:0000259" key="11">
    <source>
        <dbReference type="Pfam" id="PF16916"/>
    </source>
</evidence>
<evidence type="ECO:0000256" key="4">
    <source>
        <dbReference type="ARBA" id="ARBA00022692"/>
    </source>
</evidence>
<dbReference type="GO" id="GO:0005886">
    <property type="term" value="C:plasma membrane"/>
    <property type="evidence" value="ECO:0007669"/>
    <property type="project" value="TreeGrafter"/>
</dbReference>
<dbReference type="GO" id="GO:0005385">
    <property type="term" value="F:zinc ion transmembrane transporter activity"/>
    <property type="evidence" value="ECO:0007669"/>
    <property type="project" value="TreeGrafter"/>
</dbReference>
<keyword evidence="6 9" id="KW-1133">Transmembrane helix</keyword>
<keyword evidence="3" id="KW-0813">Transport</keyword>
<evidence type="ECO:0000259" key="10">
    <source>
        <dbReference type="Pfam" id="PF01545"/>
    </source>
</evidence>
<gene>
    <name evidence="12" type="ORF">GBAR_LOCUS323</name>
</gene>
<evidence type="ECO:0000256" key="8">
    <source>
        <dbReference type="ARBA" id="ARBA00023136"/>
    </source>
</evidence>
<dbReference type="InterPro" id="IPR027469">
    <property type="entry name" value="Cation_efflux_TMD_sf"/>
</dbReference>
<dbReference type="InterPro" id="IPR058533">
    <property type="entry name" value="Cation_efflux_TM"/>
</dbReference>
<keyword evidence="5" id="KW-0862">Zinc</keyword>
<dbReference type="NCBIfam" id="TIGR01297">
    <property type="entry name" value="CDF"/>
    <property type="match status" value="1"/>
</dbReference>
<feature type="domain" description="Cation efflux protein transmembrane" evidence="10">
    <location>
        <begin position="1"/>
        <end position="188"/>
    </location>
</feature>
<dbReference type="InterPro" id="IPR002524">
    <property type="entry name" value="Cation_efflux"/>
</dbReference>
<evidence type="ECO:0000256" key="3">
    <source>
        <dbReference type="ARBA" id="ARBA00022448"/>
    </source>
</evidence>
<dbReference type="InterPro" id="IPR027470">
    <property type="entry name" value="Cation_efflux_CTD"/>
</dbReference>
<dbReference type="SUPFAM" id="SSF160240">
    <property type="entry name" value="Cation efflux protein cytoplasmic domain-like"/>
    <property type="match status" value="1"/>
</dbReference>
<comment type="similarity">
    <text evidence="2">Belongs to the cation diffusion facilitator (CDF) transporter (TC 2.A.4) family. SLC30A subfamily.</text>
</comment>
<dbReference type="Pfam" id="PF16916">
    <property type="entry name" value="ZT_dimer"/>
    <property type="match status" value="1"/>
</dbReference>
<protein>
    <submittedName>
        <fullName evidence="12">Cadmium, cobalt and zinc/H(+)-K(+) antiporter</fullName>
    </submittedName>
</protein>
<evidence type="ECO:0000313" key="13">
    <source>
        <dbReference type="Proteomes" id="UP001174909"/>
    </source>
</evidence>
<feature type="domain" description="Cation efflux protein cytoplasmic" evidence="11">
    <location>
        <begin position="194"/>
        <end position="268"/>
    </location>
</feature>
<feature type="transmembrane region" description="Helical" evidence="9">
    <location>
        <begin position="20"/>
        <end position="40"/>
    </location>
</feature>
<dbReference type="InterPro" id="IPR050681">
    <property type="entry name" value="CDF/SLC30A"/>
</dbReference>
<evidence type="ECO:0000256" key="2">
    <source>
        <dbReference type="ARBA" id="ARBA00008873"/>
    </source>
</evidence>
<feature type="transmembrane region" description="Helical" evidence="9">
    <location>
        <begin position="96"/>
        <end position="114"/>
    </location>
</feature>
<dbReference type="SUPFAM" id="SSF161111">
    <property type="entry name" value="Cation efflux protein transmembrane domain-like"/>
    <property type="match status" value="1"/>
</dbReference>
<evidence type="ECO:0000256" key="1">
    <source>
        <dbReference type="ARBA" id="ARBA00004141"/>
    </source>
</evidence>
<evidence type="ECO:0000256" key="6">
    <source>
        <dbReference type="ARBA" id="ARBA00022989"/>
    </source>
</evidence>
<dbReference type="InterPro" id="IPR036837">
    <property type="entry name" value="Cation_efflux_CTD_sf"/>
</dbReference>
<dbReference type="AlphaFoldDB" id="A0AA35QSV5"/>
<dbReference type="Pfam" id="PF01545">
    <property type="entry name" value="Cation_efflux"/>
    <property type="match status" value="1"/>
</dbReference>
<proteinExistence type="inferred from homology"/>
<evidence type="ECO:0000256" key="5">
    <source>
        <dbReference type="ARBA" id="ARBA00022906"/>
    </source>
</evidence>
<organism evidence="12 13">
    <name type="scientific">Geodia barretti</name>
    <name type="common">Barrett's horny sponge</name>
    <dbReference type="NCBI Taxonomy" id="519541"/>
    <lineage>
        <taxon>Eukaryota</taxon>
        <taxon>Metazoa</taxon>
        <taxon>Porifera</taxon>
        <taxon>Demospongiae</taxon>
        <taxon>Heteroscleromorpha</taxon>
        <taxon>Tetractinellida</taxon>
        <taxon>Astrophorina</taxon>
        <taxon>Geodiidae</taxon>
        <taxon>Geodia</taxon>
    </lineage>
</organism>
<feature type="transmembrane region" description="Helical" evidence="9">
    <location>
        <begin position="52"/>
        <end position="76"/>
    </location>
</feature>
<comment type="subcellular location">
    <subcellularLocation>
        <location evidence="1">Membrane</location>
        <topology evidence="1">Multi-pass membrane protein</topology>
    </subcellularLocation>
</comment>
<keyword evidence="8 9" id="KW-0472">Membrane</keyword>
<reference evidence="12" key="1">
    <citation type="submission" date="2023-03" db="EMBL/GenBank/DDBJ databases">
        <authorList>
            <person name="Steffen K."/>
            <person name="Cardenas P."/>
        </authorList>
    </citation>
    <scope>NUCLEOTIDE SEQUENCE</scope>
</reference>
<dbReference type="PANTHER" id="PTHR11562">
    <property type="entry name" value="CATION EFFLUX PROTEIN/ ZINC TRANSPORTER"/>
    <property type="match status" value="1"/>
</dbReference>
<dbReference type="Gene3D" id="1.20.1510.10">
    <property type="entry name" value="Cation efflux protein transmembrane domain"/>
    <property type="match status" value="1"/>
</dbReference>
<accession>A0AA35QSV5</accession>
<keyword evidence="13" id="KW-1185">Reference proteome</keyword>
<dbReference type="EMBL" id="CASHTH010000036">
    <property type="protein sequence ID" value="CAI7989770.1"/>
    <property type="molecule type" value="Genomic_DNA"/>
</dbReference>
<name>A0AA35QSV5_GEOBA</name>
<feature type="transmembrane region" description="Helical" evidence="9">
    <location>
        <begin position="158"/>
        <end position="175"/>
    </location>
</feature>
<dbReference type="PANTHER" id="PTHR11562:SF17">
    <property type="entry name" value="RE54080P-RELATED"/>
    <property type="match status" value="1"/>
</dbReference>
<comment type="caution">
    <text evidence="12">The sequence shown here is derived from an EMBL/GenBank/DDBJ whole genome shotgun (WGS) entry which is preliminary data.</text>
</comment>
<evidence type="ECO:0000256" key="9">
    <source>
        <dbReference type="SAM" id="Phobius"/>
    </source>
</evidence>
<evidence type="ECO:0000313" key="12">
    <source>
        <dbReference type="EMBL" id="CAI7989770.1"/>
    </source>
</evidence>
<keyword evidence="4 9" id="KW-0812">Transmembrane</keyword>
<dbReference type="Proteomes" id="UP001174909">
    <property type="component" value="Unassembled WGS sequence"/>
</dbReference>